<dbReference type="Pfam" id="PF03713">
    <property type="entry name" value="DUF305"/>
    <property type="match status" value="1"/>
</dbReference>
<feature type="domain" description="DUF305" evidence="2">
    <location>
        <begin position="72"/>
        <end position="127"/>
    </location>
</feature>
<dbReference type="Proteomes" id="UP000199550">
    <property type="component" value="Unassembled WGS sequence"/>
</dbReference>
<keyword evidence="1" id="KW-0812">Transmembrane</keyword>
<evidence type="ECO:0000259" key="2">
    <source>
        <dbReference type="Pfam" id="PF03713"/>
    </source>
</evidence>
<dbReference type="AlphaFoldDB" id="A0A1I4IL60"/>
<protein>
    <recommendedName>
        <fullName evidence="2">DUF305 domain-containing protein</fullName>
    </recommendedName>
</protein>
<name>A0A1I4IL60_9RHOB</name>
<dbReference type="InterPro" id="IPR012347">
    <property type="entry name" value="Ferritin-like"/>
</dbReference>
<keyword evidence="4" id="KW-1185">Reference proteome</keyword>
<feature type="transmembrane region" description="Helical" evidence="1">
    <location>
        <begin position="47"/>
        <end position="64"/>
    </location>
</feature>
<dbReference type="STRING" id="195913.SAMN04488004_1271"/>
<reference evidence="3 4" key="1">
    <citation type="submission" date="2016-10" db="EMBL/GenBank/DDBJ databases">
        <authorList>
            <person name="de Groot N.N."/>
        </authorList>
    </citation>
    <scope>NUCLEOTIDE SEQUENCE [LARGE SCALE GENOMIC DNA]</scope>
    <source>
        <strain evidence="3 4">DSM 16199</strain>
    </source>
</reference>
<sequence length="266" mass="28506">MYLNSYSFEHIYFSQTRMWMALYMGAIMAIIMLAFMLGMYKNHTANMAIFGGSAVVFALALWLVRSQETVGDVAWMKAMIPHHSIAILTSSRANITDPRVRKLADEIVQAQDREIAEMRWMIADIEANGEQATFPLGETDVPAEVTSLTDALSSAVIASVDLAPLSDEEITRALPAGAVCDFRRGIDAGPVFAVSADGASVTKVSGQLVMLTAGEALGDAGVAAQAEGLRVTVTPNAAQDEATLLFDLTAEQPLTVGYDGYWTCAG</sequence>
<dbReference type="EMBL" id="FOTF01000027">
    <property type="protein sequence ID" value="SFL54506.1"/>
    <property type="molecule type" value="Genomic_DNA"/>
</dbReference>
<gene>
    <name evidence="3" type="ORF">SAMN04488004_1271</name>
</gene>
<evidence type="ECO:0000256" key="1">
    <source>
        <dbReference type="SAM" id="Phobius"/>
    </source>
</evidence>
<evidence type="ECO:0000313" key="3">
    <source>
        <dbReference type="EMBL" id="SFL54506.1"/>
    </source>
</evidence>
<keyword evidence="1" id="KW-0472">Membrane</keyword>
<keyword evidence="1" id="KW-1133">Transmembrane helix</keyword>
<evidence type="ECO:0000313" key="4">
    <source>
        <dbReference type="Proteomes" id="UP000199550"/>
    </source>
</evidence>
<accession>A0A1I4IL60</accession>
<feature type="transmembrane region" description="Helical" evidence="1">
    <location>
        <begin position="20"/>
        <end position="40"/>
    </location>
</feature>
<organism evidence="3 4">
    <name type="scientific">Loktanella salsilacus</name>
    <dbReference type="NCBI Taxonomy" id="195913"/>
    <lineage>
        <taxon>Bacteria</taxon>
        <taxon>Pseudomonadati</taxon>
        <taxon>Pseudomonadota</taxon>
        <taxon>Alphaproteobacteria</taxon>
        <taxon>Rhodobacterales</taxon>
        <taxon>Roseobacteraceae</taxon>
        <taxon>Loktanella</taxon>
    </lineage>
</organism>
<dbReference type="Gene3D" id="1.20.1260.10">
    <property type="match status" value="1"/>
</dbReference>
<dbReference type="InterPro" id="IPR005183">
    <property type="entry name" value="DUF305_CopM-like"/>
</dbReference>
<proteinExistence type="predicted"/>